<evidence type="ECO:0000313" key="2">
    <source>
        <dbReference type="Proteomes" id="UP001244341"/>
    </source>
</evidence>
<reference evidence="1 2" key="1">
    <citation type="submission" date="2023-05" db="EMBL/GenBank/DDBJ databases">
        <title>A 100% complete, gapless, phased diploid assembly of the Scenedesmus obliquus UTEX 3031 genome.</title>
        <authorList>
            <person name="Biondi T.C."/>
            <person name="Hanschen E.R."/>
            <person name="Kwon T."/>
            <person name="Eng W."/>
            <person name="Kruse C.P.S."/>
            <person name="Koehler S.I."/>
            <person name="Kunde Y."/>
            <person name="Gleasner C.D."/>
            <person name="You Mak K.T."/>
            <person name="Polle J."/>
            <person name="Hovde B.T."/>
            <person name="Starkenburg S.R."/>
        </authorList>
    </citation>
    <scope>NUCLEOTIDE SEQUENCE [LARGE SCALE GENOMIC DNA]</scope>
    <source>
        <strain evidence="1 2">DOE0152z</strain>
    </source>
</reference>
<accession>A0ABY8U1U6</accession>
<name>A0ABY8U1U6_TETOB</name>
<dbReference type="EMBL" id="CP126213">
    <property type="protein sequence ID" value="WIA15185.1"/>
    <property type="molecule type" value="Genomic_DNA"/>
</dbReference>
<proteinExistence type="predicted"/>
<organism evidence="1 2">
    <name type="scientific">Tetradesmus obliquus</name>
    <name type="common">Green alga</name>
    <name type="synonym">Acutodesmus obliquus</name>
    <dbReference type="NCBI Taxonomy" id="3088"/>
    <lineage>
        <taxon>Eukaryota</taxon>
        <taxon>Viridiplantae</taxon>
        <taxon>Chlorophyta</taxon>
        <taxon>core chlorophytes</taxon>
        <taxon>Chlorophyceae</taxon>
        <taxon>CS clade</taxon>
        <taxon>Sphaeropleales</taxon>
        <taxon>Scenedesmaceae</taxon>
        <taxon>Tetradesmus</taxon>
    </lineage>
</organism>
<keyword evidence="2" id="KW-1185">Reference proteome</keyword>
<dbReference type="Proteomes" id="UP001244341">
    <property type="component" value="Chromosome 6b"/>
</dbReference>
<evidence type="ECO:0000313" key="1">
    <source>
        <dbReference type="EMBL" id="WIA15185.1"/>
    </source>
</evidence>
<gene>
    <name evidence="1" type="ORF">OEZ85_001867</name>
</gene>
<sequence>MTGGCDTMKAWDWNRGQSMLLRAPSNGYLTNLTLTLEWAVDEWYVVVKDYNFSNPGCAVMIVLLLILRPRIKSRPCSSRDDAVR</sequence>
<protein>
    <submittedName>
        <fullName evidence="1">Uncharacterized protein</fullName>
    </submittedName>
</protein>